<evidence type="ECO:0000256" key="1">
    <source>
        <dbReference type="ARBA" id="ARBA00022723"/>
    </source>
</evidence>
<dbReference type="GO" id="GO:0061630">
    <property type="term" value="F:ubiquitin protein ligase activity"/>
    <property type="evidence" value="ECO:0007669"/>
    <property type="project" value="InterPro"/>
</dbReference>
<dbReference type="InterPro" id="IPR042448">
    <property type="entry name" value="CCNB1IP1"/>
</dbReference>
<keyword evidence="2 4" id="KW-0863">Zinc-finger</keyword>
<organism evidence="8 9">
    <name type="scientific">Pseudocercospora eumusae</name>
    <dbReference type="NCBI Taxonomy" id="321146"/>
    <lineage>
        <taxon>Eukaryota</taxon>
        <taxon>Fungi</taxon>
        <taxon>Dikarya</taxon>
        <taxon>Ascomycota</taxon>
        <taxon>Pezizomycotina</taxon>
        <taxon>Dothideomycetes</taxon>
        <taxon>Dothideomycetidae</taxon>
        <taxon>Mycosphaerellales</taxon>
        <taxon>Mycosphaerellaceae</taxon>
        <taxon>Pseudocercospora</taxon>
    </lineage>
</organism>
<feature type="compositionally biased region" description="Basic and acidic residues" evidence="6">
    <location>
        <begin position="264"/>
        <end position="285"/>
    </location>
</feature>
<accession>A0A139HLB7</accession>
<evidence type="ECO:0000313" key="9">
    <source>
        <dbReference type="Proteomes" id="UP000070133"/>
    </source>
</evidence>
<evidence type="ECO:0000256" key="6">
    <source>
        <dbReference type="SAM" id="MobiDB-lite"/>
    </source>
</evidence>
<dbReference type="InterPro" id="IPR017907">
    <property type="entry name" value="Znf_RING_CS"/>
</dbReference>
<dbReference type="AlphaFoldDB" id="A0A139HLB7"/>
<evidence type="ECO:0000256" key="3">
    <source>
        <dbReference type="ARBA" id="ARBA00022833"/>
    </source>
</evidence>
<dbReference type="Pfam" id="PF14634">
    <property type="entry name" value="zf-RING_5"/>
    <property type="match status" value="1"/>
</dbReference>
<dbReference type="GO" id="GO:0008270">
    <property type="term" value="F:zinc ion binding"/>
    <property type="evidence" value="ECO:0007669"/>
    <property type="project" value="UniProtKB-KW"/>
</dbReference>
<feature type="region of interest" description="Disordered" evidence="6">
    <location>
        <begin position="251"/>
        <end position="376"/>
    </location>
</feature>
<dbReference type="PROSITE" id="PS00518">
    <property type="entry name" value="ZF_RING_1"/>
    <property type="match status" value="1"/>
</dbReference>
<dbReference type="InterPro" id="IPR013083">
    <property type="entry name" value="Znf_RING/FYVE/PHD"/>
</dbReference>
<keyword evidence="1" id="KW-0479">Metal-binding</keyword>
<evidence type="ECO:0000256" key="2">
    <source>
        <dbReference type="ARBA" id="ARBA00022771"/>
    </source>
</evidence>
<comment type="caution">
    <text evidence="8">The sequence shown here is derived from an EMBL/GenBank/DDBJ whole genome shotgun (WGS) entry which is preliminary data.</text>
</comment>
<evidence type="ECO:0000256" key="4">
    <source>
        <dbReference type="PROSITE-ProRule" id="PRU00175"/>
    </source>
</evidence>
<feature type="domain" description="RING-type" evidence="7">
    <location>
        <begin position="53"/>
        <end position="94"/>
    </location>
</feature>
<feature type="compositionally biased region" description="Polar residues" evidence="6">
    <location>
        <begin position="350"/>
        <end position="365"/>
    </location>
</feature>
<dbReference type="PROSITE" id="PS50089">
    <property type="entry name" value="ZF_RING_2"/>
    <property type="match status" value="1"/>
</dbReference>
<gene>
    <name evidence="8" type="ORF">AC578_4752</name>
</gene>
<dbReference type="OrthoDB" id="6019893at2759"/>
<dbReference type="InterPro" id="IPR001841">
    <property type="entry name" value="Znf_RING"/>
</dbReference>
<name>A0A139HLB7_9PEZI</name>
<dbReference type="GO" id="GO:0000795">
    <property type="term" value="C:synaptonemal complex"/>
    <property type="evidence" value="ECO:0007669"/>
    <property type="project" value="InterPro"/>
</dbReference>
<evidence type="ECO:0000259" key="7">
    <source>
        <dbReference type="PROSITE" id="PS50089"/>
    </source>
</evidence>
<dbReference type="SUPFAM" id="SSF57850">
    <property type="entry name" value="RING/U-box"/>
    <property type="match status" value="1"/>
</dbReference>
<sequence>MVAASSDHSPAVALRQSSAAPSAASNTAATCTPSRLHIIRAMDTVLHCNDLTCRANVPDQAVVTTCSHIFCIPCANRLGLSEPQDGQRRCPACKTDLNNPDDAVITSLSPTEDYKTSILSGLSPTIIMECAGRGLGFWAYQMAQEITYQQYLATSLADRWNQLNAQMQNVADKEMDENKRLRQRLDALHAENANLIENNAALERSYKEKAKAQHHIHSLYQKLKAQQLAAGLEVAAENDADNVLAHANQQNRISASQRPAKNVHARDFSDGSGASDERRNRHRDYTWSQNNASQGYQVNAAPRNSGTSLDTLLMTGPQQQSNRQRLPRPTFGAYNSTVLGGSGLGNSGLRQGTAQRGSYGNSQGPGPSGYDDENALGSRYGGNSMGGMGAGVRTSRPPGGIPLSRAGGVGPMRPGGYSGMGMR</sequence>
<keyword evidence="3" id="KW-0862">Zinc</keyword>
<feature type="region of interest" description="Disordered" evidence="6">
    <location>
        <begin position="400"/>
        <end position="423"/>
    </location>
</feature>
<feature type="coiled-coil region" evidence="5">
    <location>
        <begin position="164"/>
        <end position="212"/>
    </location>
</feature>
<dbReference type="GO" id="GO:0007131">
    <property type="term" value="P:reciprocal meiotic recombination"/>
    <property type="evidence" value="ECO:0007669"/>
    <property type="project" value="InterPro"/>
</dbReference>
<feature type="compositionally biased region" description="Polar residues" evidence="6">
    <location>
        <begin position="286"/>
        <end position="324"/>
    </location>
</feature>
<dbReference type="Gene3D" id="3.30.40.10">
    <property type="entry name" value="Zinc/RING finger domain, C3HC4 (zinc finger)"/>
    <property type="match status" value="1"/>
</dbReference>
<reference evidence="8 9" key="1">
    <citation type="submission" date="2015-07" db="EMBL/GenBank/DDBJ databases">
        <title>Comparative genomics of the Sigatoka disease complex on banana suggests a link between parallel evolutionary changes in Pseudocercospora fijiensis and Pseudocercospora eumusae and increased virulence on the banana host.</title>
        <authorList>
            <person name="Chang T.-C."/>
            <person name="Salvucci A."/>
            <person name="Crous P.W."/>
            <person name="Stergiopoulos I."/>
        </authorList>
    </citation>
    <scope>NUCLEOTIDE SEQUENCE [LARGE SCALE GENOMIC DNA]</scope>
    <source>
        <strain evidence="8 9">CBS 114824</strain>
    </source>
</reference>
<protein>
    <recommendedName>
        <fullName evidence="7">RING-type domain-containing protein</fullName>
    </recommendedName>
</protein>
<dbReference type="PANTHER" id="PTHR14305:SF0">
    <property type="entry name" value="E3 UBIQUITIN-PROTEIN LIGASE CCNB1IP1"/>
    <property type="match status" value="1"/>
</dbReference>
<dbReference type="Proteomes" id="UP000070133">
    <property type="component" value="Unassembled WGS sequence"/>
</dbReference>
<evidence type="ECO:0000256" key="5">
    <source>
        <dbReference type="SAM" id="Coils"/>
    </source>
</evidence>
<dbReference type="EMBL" id="LFZN01000032">
    <property type="protein sequence ID" value="KXT03264.1"/>
    <property type="molecule type" value="Genomic_DNA"/>
</dbReference>
<dbReference type="PANTHER" id="PTHR14305">
    <property type="entry name" value="E3 UBIQUITIN-PROTEIN LIGASE CCNB1IP1"/>
    <property type="match status" value="1"/>
</dbReference>
<keyword evidence="5" id="KW-0175">Coiled coil</keyword>
<proteinExistence type="predicted"/>
<evidence type="ECO:0000313" key="8">
    <source>
        <dbReference type="EMBL" id="KXT03264.1"/>
    </source>
</evidence>
<keyword evidence="9" id="KW-1185">Reference proteome</keyword>